<dbReference type="PANTHER" id="PTHR34653:SF1">
    <property type="entry name" value="FLAGELLAR HOOK-BASAL BODY COMPLEX PROTEIN FLIE"/>
    <property type="match status" value="1"/>
</dbReference>
<dbReference type="Proteomes" id="UP001579974">
    <property type="component" value="Unassembled WGS sequence"/>
</dbReference>
<organism evidence="6 7">
    <name type="scientific">Alicyclobacillus fastidiosus</name>
    <dbReference type="NCBI Taxonomy" id="392011"/>
    <lineage>
        <taxon>Bacteria</taxon>
        <taxon>Bacillati</taxon>
        <taxon>Bacillota</taxon>
        <taxon>Bacilli</taxon>
        <taxon>Bacillales</taxon>
        <taxon>Alicyclobacillaceae</taxon>
        <taxon>Alicyclobacillus</taxon>
    </lineage>
</organism>
<evidence type="ECO:0000313" key="7">
    <source>
        <dbReference type="Proteomes" id="UP001579974"/>
    </source>
</evidence>
<name>A0ABV5AHB0_9BACL</name>
<proteinExistence type="inferred from homology"/>
<evidence type="ECO:0000256" key="2">
    <source>
        <dbReference type="ARBA" id="ARBA00009272"/>
    </source>
</evidence>
<comment type="caution">
    <text evidence="6">The sequence shown here is derived from an EMBL/GenBank/DDBJ whole genome shotgun (WGS) entry which is preliminary data.</text>
</comment>
<sequence>MAIQGVQSVLSGALGQMTSSTQAPASGQPSFSDFLAQELDKVNQVSDTADQLAQSYATGGSVTASQLMVAEQQASLAVDMVSQVASRVTSAYQTVMNMQV</sequence>
<evidence type="ECO:0000313" key="6">
    <source>
        <dbReference type="EMBL" id="MFB5191425.1"/>
    </source>
</evidence>
<keyword evidence="7" id="KW-1185">Reference proteome</keyword>
<keyword evidence="6" id="KW-0282">Flagellum</keyword>
<evidence type="ECO:0000256" key="3">
    <source>
        <dbReference type="ARBA" id="ARBA00023143"/>
    </source>
</evidence>
<dbReference type="NCBIfam" id="TIGR00205">
    <property type="entry name" value="fliE"/>
    <property type="match status" value="1"/>
</dbReference>
<evidence type="ECO:0000256" key="4">
    <source>
        <dbReference type="HAMAP-Rule" id="MF_00724"/>
    </source>
</evidence>
<dbReference type="RefSeq" id="WP_275472930.1">
    <property type="nucleotide sequence ID" value="NZ_CP162940.1"/>
</dbReference>
<keyword evidence="6" id="KW-0969">Cilium</keyword>
<dbReference type="HAMAP" id="MF_00724">
    <property type="entry name" value="FliE"/>
    <property type="match status" value="1"/>
</dbReference>
<keyword evidence="3 4" id="KW-0975">Bacterial flagellum</keyword>
<keyword evidence="6" id="KW-0966">Cell projection</keyword>
<evidence type="ECO:0000256" key="5">
    <source>
        <dbReference type="NCBIfam" id="TIGR00205"/>
    </source>
</evidence>
<comment type="similarity">
    <text evidence="2 4">Belongs to the FliE family.</text>
</comment>
<reference evidence="6 7" key="1">
    <citation type="journal article" date="2024" name="Int. J. Mol. Sci.">
        <title>Exploration of Alicyclobacillus spp. Genome in Search of Antibiotic Resistance.</title>
        <authorList>
            <person name="Bucka-Kolendo J."/>
            <person name="Kiousi D.E."/>
            <person name="Dekowska A."/>
            <person name="Mikolajczuk-Szczyrba A."/>
            <person name="Karadedos D.M."/>
            <person name="Michael P."/>
            <person name="Galanis A."/>
            <person name="Sokolowska B."/>
        </authorList>
    </citation>
    <scope>NUCLEOTIDE SEQUENCE [LARGE SCALE GENOMIC DNA]</scope>
    <source>
        <strain evidence="6 7">KKP 3000</strain>
    </source>
</reference>
<protein>
    <recommendedName>
        <fullName evidence="4 5">Flagellar hook-basal body complex protein FliE</fullName>
    </recommendedName>
</protein>
<dbReference type="PANTHER" id="PTHR34653">
    <property type="match status" value="1"/>
</dbReference>
<evidence type="ECO:0000256" key="1">
    <source>
        <dbReference type="ARBA" id="ARBA00004117"/>
    </source>
</evidence>
<dbReference type="PRINTS" id="PR01006">
    <property type="entry name" value="FLGHOOKFLIE"/>
</dbReference>
<dbReference type="InterPro" id="IPR001624">
    <property type="entry name" value="FliE"/>
</dbReference>
<comment type="subcellular location">
    <subcellularLocation>
        <location evidence="1 4">Bacterial flagellum basal body</location>
    </subcellularLocation>
</comment>
<accession>A0ABV5AHB0</accession>
<dbReference type="Pfam" id="PF02049">
    <property type="entry name" value="FliE"/>
    <property type="match status" value="1"/>
</dbReference>
<dbReference type="EMBL" id="JBDXSU010000011">
    <property type="protein sequence ID" value="MFB5191425.1"/>
    <property type="molecule type" value="Genomic_DNA"/>
</dbReference>
<gene>
    <name evidence="4 6" type="primary">fliE</name>
    <name evidence="6" type="ORF">KKP3000_000198</name>
</gene>